<accession>A0AA49JFU9</accession>
<dbReference type="Pfam" id="PF01126">
    <property type="entry name" value="Heme_oxygenase"/>
    <property type="match status" value="1"/>
</dbReference>
<reference evidence="1" key="1">
    <citation type="journal article" date="2023" name="Comput. Struct. Biotechnol. J.">
        <title>Discovery of a novel marine Bacteroidetes with a rich repertoire of carbohydrate-active enzymes.</title>
        <authorList>
            <person name="Chen B."/>
            <person name="Liu G."/>
            <person name="Chen Q."/>
            <person name="Wang H."/>
            <person name="Liu L."/>
            <person name="Tang K."/>
        </authorList>
    </citation>
    <scope>NUCLEOTIDE SEQUENCE</scope>
    <source>
        <strain evidence="1">TK19036</strain>
    </source>
</reference>
<sequence>MSFHQKLKEATRALHEETEQQLFPGQSWQALSLDDYRQFLQVQYVFHTSIESAVTPALSSALREQLQWAQRQKQLLLIGDLEEANSALPSLLPFHISLQSEAEILGTLYVTEGSTLGGRMICKALKKNKQIAPYTSFQFLEGYGAETGSFWKDFLRILEHKIQPDTERSAIEAAKQAFGVFNKSTSFIKQQTLNQKSLHNSI</sequence>
<organism evidence="1">
    <name type="scientific">Roseihalotalea indica</name>
    <dbReference type="NCBI Taxonomy" id="2867963"/>
    <lineage>
        <taxon>Bacteria</taxon>
        <taxon>Pseudomonadati</taxon>
        <taxon>Bacteroidota</taxon>
        <taxon>Cytophagia</taxon>
        <taxon>Cytophagales</taxon>
        <taxon>Catalimonadaceae</taxon>
        <taxon>Roseihalotalea</taxon>
    </lineage>
</organism>
<evidence type="ECO:0000313" key="1">
    <source>
        <dbReference type="EMBL" id="WKN38951.1"/>
    </source>
</evidence>
<name>A0AA49JFU9_9BACT</name>
<dbReference type="GO" id="GO:0004392">
    <property type="term" value="F:heme oxygenase (decyclizing) activity"/>
    <property type="evidence" value="ECO:0007669"/>
    <property type="project" value="InterPro"/>
</dbReference>
<dbReference type="InterPro" id="IPR016053">
    <property type="entry name" value="Haem_Oase-like"/>
</dbReference>
<gene>
    <name evidence="1" type="ORF">K4G66_09575</name>
</gene>
<dbReference type="CDD" id="cd19166">
    <property type="entry name" value="HemeO-bac"/>
    <property type="match status" value="1"/>
</dbReference>
<dbReference type="AlphaFoldDB" id="A0AA49JFU9"/>
<dbReference type="GO" id="GO:0006788">
    <property type="term" value="P:heme oxidation"/>
    <property type="evidence" value="ECO:0007669"/>
    <property type="project" value="InterPro"/>
</dbReference>
<dbReference type="Gene3D" id="1.20.910.10">
    <property type="entry name" value="Heme oxygenase-like"/>
    <property type="match status" value="1"/>
</dbReference>
<proteinExistence type="predicted"/>
<reference evidence="1" key="2">
    <citation type="journal article" date="2024" name="Antonie Van Leeuwenhoek">
        <title>Roseihalotalea indica gen. nov., sp. nov., a halophilic Bacteroidetes from mesopelagic Southwest Indian Ocean with higher carbohydrate metabolic potential.</title>
        <authorList>
            <person name="Chen B."/>
            <person name="Zhang M."/>
            <person name="Lin D."/>
            <person name="Ye J."/>
            <person name="Tang K."/>
        </authorList>
    </citation>
    <scope>NUCLEOTIDE SEQUENCE</scope>
    <source>
        <strain evidence="1">TK19036</strain>
    </source>
</reference>
<dbReference type="SUPFAM" id="SSF48613">
    <property type="entry name" value="Heme oxygenase-like"/>
    <property type="match status" value="1"/>
</dbReference>
<dbReference type="EMBL" id="CP120682">
    <property type="protein sequence ID" value="WKN38951.1"/>
    <property type="molecule type" value="Genomic_DNA"/>
</dbReference>
<dbReference type="InterPro" id="IPR016084">
    <property type="entry name" value="Haem_Oase-like_multi-hlx"/>
</dbReference>
<protein>
    <submittedName>
        <fullName evidence="1">Biliverdin-producing heme oxygenase</fullName>
    </submittedName>
</protein>